<dbReference type="PANTHER" id="PTHR47359">
    <property type="entry name" value="PEPTIDOGLYCAN DL-ENDOPEPTIDASE CWLO"/>
    <property type="match status" value="1"/>
</dbReference>
<comment type="caution">
    <text evidence="7">The sequence shown here is derived from an EMBL/GenBank/DDBJ whole genome shotgun (WGS) entry which is preliminary data.</text>
</comment>
<reference evidence="8" key="1">
    <citation type="journal article" date="2019" name="Int. J. Syst. Evol. Microbiol.">
        <title>The Global Catalogue of Microorganisms (GCM) 10K type strain sequencing project: providing services to taxonomists for standard genome sequencing and annotation.</title>
        <authorList>
            <consortium name="The Broad Institute Genomics Platform"/>
            <consortium name="The Broad Institute Genome Sequencing Center for Infectious Disease"/>
            <person name="Wu L."/>
            <person name="Ma J."/>
        </authorList>
    </citation>
    <scope>NUCLEOTIDE SEQUENCE [LARGE SCALE GENOMIC DNA]</scope>
    <source>
        <strain evidence="8">JCM 11483</strain>
    </source>
</reference>
<evidence type="ECO:0000256" key="4">
    <source>
        <dbReference type="ARBA" id="ARBA00022807"/>
    </source>
</evidence>
<dbReference type="InterPro" id="IPR038765">
    <property type="entry name" value="Papain-like_cys_pep_sf"/>
</dbReference>
<feature type="compositionally biased region" description="Low complexity" evidence="5">
    <location>
        <begin position="226"/>
        <end position="237"/>
    </location>
</feature>
<dbReference type="SUPFAM" id="SSF54001">
    <property type="entry name" value="Cysteine proteinases"/>
    <property type="match status" value="1"/>
</dbReference>
<feature type="domain" description="NlpC/P60" evidence="6">
    <location>
        <begin position="357"/>
        <end position="474"/>
    </location>
</feature>
<keyword evidence="3" id="KW-0378">Hydrolase</keyword>
<dbReference type="Gene3D" id="3.90.1720.10">
    <property type="entry name" value="endopeptidase domain like (from Nostoc punctiforme)"/>
    <property type="match status" value="1"/>
</dbReference>
<feature type="compositionally biased region" description="Acidic residues" evidence="5">
    <location>
        <begin position="215"/>
        <end position="225"/>
    </location>
</feature>
<dbReference type="PROSITE" id="PS51935">
    <property type="entry name" value="NLPC_P60"/>
    <property type="match status" value="1"/>
</dbReference>
<feature type="compositionally biased region" description="Low complexity" evidence="5">
    <location>
        <begin position="244"/>
        <end position="255"/>
    </location>
</feature>
<feature type="region of interest" description="Disordered" evidence="5">
    <location>
        <begin position="302"/>
        <end position="361"/>
    </location>
</feature>
<evidence type="ECO:0000259" key="6">
    <source>
        <dbReference type="PROSITE" id="PS51935"/>
    </source>
</evidence>
<feature type="region of interest" description="Disordered" evidence="5">
    <location>
        <begin position="54"/>
        <end position="76"/>
    </location>
</feature>
<comment type="similarity">
    <text evidence="1">Belongs to the peptidase C40 family.</text>
</comment>
<evidence type="ECO:0000256" key="3">
    <source>
        <dbReference type="ARBA" id="ARBA00022801"/>
    </source>
</evidence>
<feature type="compositionally biased region" description="Acidic residues" evidence="5">
    <location>
        <begin position="130"/>
        <end position="145"/>
    </location>
</feature>
<accession>A0ABP6RGB8</accession>
<sequence length="474" mass="49598">MTENTTNSSRRERRRQAQPLLARAVANNAGSFGRGVAIAAAASGMLASSAVAANAVPQDDQDAPAQRTESGAIPGQELTDYLPGTRGAIEQLAAQKGVGESLLFQQLVSDQDFVADNGELDHGAIADQVESQDEPQGESQDEGAEENSGSDQTLDDYLPGTRGVVEELAELEGESPEAEFEALISNDAYVADNGELDHQALVSRVAELSGQNESAEQESEQEAPAEQEQAPAQPEQAPVEEDSSQQSSASLDAYLPGTRGLVEELAQLEGTSASAKFQELVNDSSYTDGGILDHAALQSRVAELSSSNDDAGQQQAEAQAETDVEVQTEENEGEATVSAAAGADNDPEPEPQPEPSTGSASGAVAAAYAGIGTPYQWGGKDQSGWDCSGFVAWAYAQAGHEIPSHTGGIQGASNLRWTDNPQPGDIVVQNGGGHVAIYVGNGQFIGAQNADTDTVQYSYETRPYNTHVGYLTLR</sequence>
<feature type="region of interest" description="Disordered" evidence="5">
    <location>
        <begin position="128"/>
        <end position="158"/>
    </location>
</feature>
<dbReference type="EMBL" id="BAAAYG010000018">
    <property type="protein sequence ID" value="GAA3288459.1"/>
    <property type="molecule type" value="Genomic_DNA"/>
</dbReference>
<organism evidence="7 8">
    <name type="scientific">Nesterenkonia halobia</name>
    <dbReference type="NCBI Taxonomy" id="37922"/>
    <lineage>
        <taxon>Bacteria</taxon>
        <taxon>Bacillati</taxon>
        <taxon>Actinomycetota</taxon>
        <taxon>Actinomycetes</taxon>
        <taxon>Micrococcales</taxon>
        <taxon>Micrococcaceae</taxon>
        <taxon>Nesterenkonia</taxon>
    </lineage>
</organism>
<protein>
    <recommendedName>
        <fullName evidence="6">NlpC/P60 domain-containing protein</fullName>
    </recommendedName>
</protein>
<keyword evidence="2" id="KW-0645">Protease</keyword>
<dbReference type="RefSeq" id="WP_344722322.1">
    <property type="nucleotide sequence ID" value="NZ_BAAAYG010000018.1"/>
</dbReference>
<evidence type="ECO:0000313" key="8">
    <source>
        <dbReference type="Proteomes" id="UP001501736"/>
    </source>
</evidence>
<dbReference type="InterPro" id="IPR051794">
    <property type="entry name" value="PG_Endopeptidase_C40"/>
</dbReference>
<keyword evidence="4" id="KW-0788">Thiol protease</keyword>
<evidence type="ECO:0000256" key="5">
    <source>
        <dbReference type="SAM" id="MobiDB-lite"/>
    </source>
</evidence>
<evidence type="ECO:0000256" key="2">
    <source>
        <dbReference type="ARBA" id="ARBA00022670"/>
    </source>
</evidence>
<feature type="compositionally biased region" description="Acidic residues" evidence="5">
    <location>
        <begin position="320"/>
        <end position="333"/>
    </location>
</feature>
<evidence type="ECO:0000313" key="7">
    <source>
        <dbReference type="EMBL" id="GAA3288459.1"/>
    </source>
</evidence>
<gene>
    <name evidence="7" type="ORF">GCM10020260_27060</name>
</gene>
<dbReference type="Pfam" id="PF00877">
    <property type="entry name" value="NLPC_P60"/>
    <property type="match status" value="1"/>
</dbReference>
<dbReference type="PANTHER" id="PTHR47359:SF3">
    <property type="entry name" value="NLP_P60 DOMAIN-CONTAINING PROTEIN-RELATED"/>
    <property type="match status" value="1"/>
</dbReference>
<feature type="region of interest" description="Disordered" evidence="5">
    <location>
        <begin position="207"/>
        <end position="256"/>
    </location>
</feature>
<name>A0ABP6RGB8_9MICC</name>
<dbReference type="InterPro" id="IPR000064">
    <property type="entry name" value="NLP_P60_dom"/>
</dbReference>
<proteinExistence type="inferred from homology"/>
<dbReference type="Proteomes" id="UP001501736">
    <property type="component" value="Unassembled WGS sequence"/>
</dbReference>
<evidence type="ECO:0000256" key="1">
    <source>
        <dbReference type="ARBA" id="ARBA00007074"/>
    </source>
</evidence>
<keyword evidence="8" id="KW-1185">Reference proteome</keyword>